<feature type="transmembrane region" description="Helical" evidence="5">
    <location>
        <begin position="95"/>
        <end position="112"/>
    </location>
</feature>
<organism evidence="6 7">
    <name type="scientific">Tenacibaculum vairaonense</name>
    <dbReference type="NCBI Taxonomy" id="3137860"/>
    <lineage>
        <taxon>Bacteria</taxon>
        <taxon>Pseudomonadati</taxon>
        <taxon>Bacteroidota</taxon>
        <taxon>Flavobacteriia</taxon>
        <taxon>Flavobacteriales</taxon>
        <taxon>Flavobacteriaceae</taxon>
        <taxon>Tenacibaculum</taxon>
    </lineage>
</organism>
<feature type="transmembrane region" description="Helical" evidence="5">
    <location>
        <begin position="183"/>
        <end position="202"/>
    </location>
</feature>
<evidence type="ECO:0000313" key="6">
    <source>
        <dbReference type="EMBL" id="CAL2108272.1"/>
    </source>
</evidence>
<feature type="transmembrane region" description="Helical" evidence="5">
    <location>
        <begin position="6"/>
        <end position="22"/>
    </location>
</feature>
<feature type="transmembrane region" description="Helical" evidence="5">
    <location>
        <begin position="124"/>
        <end position="144"/>
    </location>
</feature>
<evidence type="ECO:0000256" key="2">
    <source>
        <dbReference type="ARBA" id="ARBA00022692"/>
    </source>
</evidence>
<feature type="transmembrane region" description="Helical" evidence="5">
    <location>
        <begin position="29"/>
        <end position="47"/>
    </location>
</feature>
<evidence type="ECO:0000256" key="5">
    <source>
        <dbReference type="SAM" id="Phobius"/>
    </source>
</evidence>
<keyword evidence="3 5" id="KW-1133">Transmembrane helix</keyword>
<dbReference type="InterPro" id="IPR003689">
    <property type="entry name" value="ZIP"/>
</dbReference>
<feature type="transmembrane region" description="Helical" evidence="5">
    <location>
        <begin position="153"/>
        <end position="171"/>
    </location>
</feature>
<keyword evidence="7" id="KW-1185">Reference proteome</keyword>
<proteinExistence type="predicted"/>
<keyword evidence="2 5" id="KW-0812">Transmembrane</keyword>
<dbReference type="EMBL" id="CAXJRC010000044">
    <property type="protein sequence ID" value="CAL2108272.1"/>
    <property type="molecule type" value="Genomic_DNA"/>
</dbReference>
<keyword evidence="4 5" id="KW-0472">Membrane</keyword>
<sequence>MSSLLLIISVLIGSIFVLFLKPSNKFVRLLLAFSGAYLLSVTVLHLLPEVYNHTNNVKQIGILILIGILIQSVLESFSKGAEHGHVHVNENQNKFPWLLFVSLCIHAFTEGLPIHDHGDHEHNLLWAIFIHKIPIAIVLTTFLVKAKYSIKTMIAFIGAFSLMSPLGILISEKVDFFHNFHSQIMAFTIGIFLHISTVILFESSENHKFNFQKFAVILLGILLTIFTL</sequence>
<evidence type="ECO:0000256" key="1">
    <source>
        <dbReference type="ARBA" id="ARBA00004141"/>
    </source>
</evidence>
<gene>
    <name evidence="6" type="ORF">T190115A13A_70045</name>
</gene>
<dbReference type="PANTHER" id="PTHR11040">
    <property type="entry name" value="ZINC/IRON TRANSPORTER"/>
    <property type="match status" value="1"/>
</dbReference>
<protein>
    <submittedName>
        <fullName evidence="6">ZIP family metal transporter</fullName>
    </submittedName>
</protein>
<evidence type="ECO:0000313" key="7">
    <source>
        <dbReference type="Proteomes" id="UP001497602"/>
    </source>
</evidence>
<accession>A0ABM9PR46</accession>
<feature type="transmembrane region" description="Helical" evidence="5">
    <location>
        <begin position="59"/>
        <end position="74"/>
    </location>
</feature>
<comment type="subcellular location">
    <subcellularLocation>
        <location evidence="1">Membrane</location>
        <topology evidence="1">Multi-pass membrane protein</topology>
    </subcellularLocation>
</comment>
<feature type="transmembrane region" description="Helical" evidence="5">
    <location>
        <begin position="209"/>
        <end position="227"/>
    </location>
</feature>
<reference evidence="6 7" key="1">
    <citation type="submission" date="2024-05" db="EMBL/GenBank/DDBJ databases">
        <authorList>
            <person name="Duchaud E."/>
        </authorList>
    </citation>
    <scope>NUCLEOTIDE SEQUENCE [LARGE SCALE GENOMIC DNA]</scope>
    <source>
        <strain evidence="6">Ena-SAMPLE-TAB-13-05-2024-13:56:06:370-140305</strain>
    </source>
</reference>
<dbReference type="PANTHER" id="PTHR11040:SF44">
    <property type="entry name" value="PROTEIN ZNTC-RELATED"/>
    <property type="match status" value="1"/>
</dbReference>
<dbReference type="Proteomes" id="UP001497602">
    <property type="component" value="Unassembled WGS sequence"/>
</dbReference>
<evidence type="ECO:0000256" key="3">
    <source>
        <dbReference type="ARBA" id="ARBA00022989"/>
    </source>
</evidence>
<evidence type="ECO:0000256" key="4">
    <source>
        <dbReference type="ARBA" id="ARBA00023136"/>
    </source>
</evidence>
<dbReference type="RefSeq" id="WP_348706833.1">
    <property type="nucleotide sequence ID" value="NZ_CAXIYA010000038.1"/>
</dbReference>
<name>A0ABM9PR46_9FLAO</name>
<comment type="caution">
    <text evidence="6">The sequence shown here is derived from an EMBL/GenBank/DDBJ whole genome shotgun (WGS) entry which is preliminary data.</text>
</comment>
<dbReference type="Pfam" id="PF02535">
    <property type="entry name" value="Zip"/>
    <property type="match status" value="1"/>
</dbReference>